<dbReference type="Proteomes" id="UP000709295">
    <property type="component" value="Unassembled WGS sequence"/>
</dbReference>
<feature type="region of interest" description="Disordered" evidence="1">
    <location>
        <begin position="1"/>
        <end position="21"/>
    </location>
</feature>
<evidence type="ECO:0000313" key="2">
    <source>
        <dbReference type="EMBL" id="KAG6948040.1"/>
    </source>
</evidence>
<feature type="compositionally biased region" description="Basic and acidic residues" evidence="1">
    <location>
        <begin position="1"/>
        <end position="13"/>
    </location>
</feature>
<organism evidence="2 3">
    <name type="scientific">Phytophthora aleatoria</name>
    <dbReference type="NCBI Taxonomy" id="2496075"/>
    <lineage>
        <taxon>Eukaryota</taxon>
        <taxon>Sar</taxon>
        <taxon>Stramenopiles</taxon>
        <taxon>Oomycota</taxon>
        <taxon>Peronosporomycetes</taxon>
        <taxon>Peronosporales</taxon>
        <taxon>Peronosporaceae</taxon>
        <taxon>Phytophthora</taxon>
    </lineage>
</organism>
<gene>
    <name evidence="2" type="ORF">JG688_00015273</name>
</gene>
<dbReference type="EMBL" id="JAENGY010001620">
    <property type="protein sequence ID" value="KAG6948040.1"/>
    <property type="molecule type" value="Genomic_DNA"/>
</dbReference>
<accession>A0A8J5ITJ9</accession>
<comment type="caution">
    <text evidence="2">The sequence shown here is derived from an EMBL/GenBank/DDBJ whole genome shotgun (WGS) entry which is preliminary data.</text>
</comment>
<name>A0A8J5ITJ9_9STRA</name>
<evidence type="ECO:0000256" key="1">
    <source>
        <dbReference type="SAM" id="MobiDB-lite"/>
    </source>
</evidence>
<protein>
    <submittedName>
        <fullName evidence="2">Uncharacterized protein</fullName>
    </submittedName>
</protein>
<reference evidence="2" key="1">
    <citation type="submission" date="2021-01" db="EMBL/GenBank/DDBJ databases">
        <title>Phytophthora aleatoria, a newly-described species from Pinus radiata is distinct from Phytophthora cactorum isolates based on comparative genomics.</title>
        <authorList>
            <person name="Mcdougal R."/>
            <person name="Panda P."/>
            <person name="Williams N."/>
            <person name="Studholme D.J."/>
        </authorList>
    </citation>
    <scope>NUCLEOTIDE SEQUENCE</scope>
    <source>
        <strain evidence="2">NZFS 4037</strain>
    </source>
</reference>
<keyword evidence="3" id="KW-1185">Reference proteome</keyword>
<dbReference type="AlphaFoldDB" id="A0A8J5ITJ9"/>
<sequence length="208" mass="23076">WSAPDGHVRRESGPRTTSRTTAAVAVTATRAGKSTLQTLAAPARASMTPKETFQVLRTRSTKSVVERNKQIKNVQNSSSEHIPDEWQVYAKTIICTHGGKHRYRGKGKRPQQEVRPMGCTTQINAGVQVTIDSLRKTGAKTKSILEFIVENSDSCPTPQDVQNLIRNLKNREQGGKTRSPRVKKWLLDLCAVRGNLGRIFVDSSNEKV</sequence>
<evidence type="ECO:0000313" key="3">
    <source>
        <dbReference type="Proteomes" id="UP000709295"/>
    </source>
</evidence>
<feature type="non-terminal residue" evidence="2">
    <location>
        <position position="208"/>
    </location>
</feature>
<proteinExistence type="predicted"/>